<protein>
    <submittedName>
        <fullName evidence="1">Uncharacterized protein</fullName>
    </submittedName>
</protein>
<dbReference type="EMBL" id="CP017476">
    <property type="protein sequence ID" value="AOW12799.1"/>
    <property type="molecule type" value="Genomic_DNA"/>
</dbReference>
<dbReference type="Proteomes" id="UP000185657">
    <property type="component" value="Unassembled WGS sequence"/>
</dbReference>
<evidence type="ECO:0000313" key="3">
    <source>
        <dbReference type="Proteomes" id="UP000185657"/>
    </source>
</evidence>
<evidence type="ECO:0000313" key="1">
    <source>
        <dbReference type="EMBL" id="AOW12799.1"/>
    </source>
</evidence>
<evidence type="ECO:0000313" key="2">
    <source>
        <dbReference type="EMBL" id="OAD39987.1"/>
    </source>
</evidence>
<dbReference type="RefSeq" id="WP_066093903.1">
    <property type="nucleotide sequence ID" value="NZ_CP017476.1"/>
</dbReference>
<dbReference type="OrthoDB" id="6190326at2"/>
<reference evidence="1 4" key="2">
    <citation type="submission" date="2016-10" db="EMBL/GenBank/DDBJ databases">
        <title>Hydorgenophaga sp. LPB0072 isolated from gastropod.</title>
        <authorList>
            <person name="Kim E."/>
            <person name="Yi H."/>
        </authorList>
    </citation>
    <scope>NUCLEOTIDE SEQUENCE [LARGE SCALE GENOMIC DNA]</scope>
    <source>
        <strain evidence="1 4">LPB0072</strain>
    </source>
</reference>
<dbReference type="Proteomes" id="UP000185680">
    <property type="component" value="Chromosome"/>
</dbReference>
<evidence type="ECO:0000313" key="4">
    <source>
        <dbReference type="Proteomes" id="UP000185680"/>
    </source>
</evidence>
<organism evidence="1 4">
    <name type="scientific">Hydrogenophaga crassostreae</name>
    <dbReference type="NCBI Taxonomy" id="1763535"/>
    <lineage>
        <taxon>Bacteria</taxon>
        <taxon>Pseudomonadati</taxon>
        <taxon>Pseudomonadota</taxon>
        <taxon>Betaproteobacteria</taxon>
        <taxon>Burkholderiales</taxon>
        <taxon>Comamonadaceae</taxon>
        <taxon>Hydrogenophaga</taxon>
    </lineage>
</organism>
<dbReference type="EMBL" id="LVWD01000034">
    <property type="protein sequence ID" value="OAD39987.1"/>
    <property type="molecule type" value="Genomic_DNA"/>
</dbReference>
<dbReference type="AlphaFoldDB" id="A0A167GX68"/>
<keyword evidence="3" id="KW-1185">Reference proteome</keyword>
<reference evidence="2 3" key="1">
    <citation type="submission" date="2016-02" db="EMBL/GenBank/DDBJ databases">
        <title>Draft genome sequence of Hydrogenophaga sp. LPB0072.</title>
        <authorList>
            <person name="Shin S.-K."/>
            <person name="Yi H."/>
        </authorList>
    </citation>
    <scope>NUCLEOTIDE SEQUENCE [LARGE SCALE GENOMIC DNA]</scope>
    <source>
        <strain evidence="2 3">LPB0072</strain>
    </source>
</reference>
<sequence length="450" mass="49386">MPTHHIPVQRTAIVGHKESPKGLFASPSPPERAAPRLLAAVEAAAHRSELEFRAARGDSRGLSSLFRQRLFLLPLLCVALSGCALSGGNFSQHPGFASHFESNPRRASAATADEQALLERHRPQLWLPAGHAGPIDFYCDYIAQGSLVTQGGQQQPRPVTQALLNQFTNDPQAVFTHQPDAASPACGPARALGRVDTVELSMAAGEAPRPWRFLTYHFVFRHSGLVAGLSWWQSLGMGLVGDLNDWHQLDHYTAATIVINETEQPVALMLQQHNGMHTYVVGETVGDWQLAPSVDGRLAIDVAIRSNELYPHRPGRQVRPAVDFVSAQTLPYLMGLRPGTLRSSADITEPARMADYRLGFLPPDDAFYAFAGYLGERRLLPGRDGPPGTDYNTVPALKPLYRQWVAGYWREGNSGDLNRLLPMMGRDTNPEPAIQQQTIELGLTLKRLGL</sequence>
<dbReference type="KEGG" id="hyl:LPB072_08030"/>
<gene>
    <name evidence="1" type="ORF">LPB072_08030</name>
    <name evidence="2" type="ORF">LPB72_17525</name>
</gene>
<accession>A0A167GX68</accession>
<proteinExistence type="predicted"/>
<name>A0A167GX68_9BURK</name>